<accession>A0A291RF76</accession>
<dbReference type="EMBL" id="CP023778">
    <property type="protein sequence ID" value="ATL66213.1"/>
    <property type="molecule type" value="Genomic_DNA"/>
</dbReference>
<feature type="domain" description="ABM" evidence="1">
    <location>
        <begin position="18"/>
        <end position="106"/>
    </location>
</feature>
<dbReference type="InterPro" id="IPR011008">
    <property type="entry name" value="Dimeric_a/b-barrel"/>
</dbReference>
<evidence type="ECO:0000259" key="1">
    <source>
        <dbReference type="PROSITE" id="PS51725"/>
    </source>
</evidence>
<dbReference type="RefSeq" id="WP_098693417.1">
    <property type="nucleotide sequence ID" value="NZ_CP023778.1"/>
</dbReference>
<dbReference type="InterPro" id="IPR007138">
    <property type="entry name" value="ABM_dom"/>
</dbReference>
<organism evidence="2 3">
    <name type="scientific">Nocardia terpenica</name>
    <dbReference type="NCBI Taxonomy" id="455432"/>
    <lineage>
        <taxon>Bacteria</taxon>
        <taxon>Bacillati</taxon>
        <taxon>Actinomycetota</taxon>
        <taxon>Actinomycetes</taxon>
        <taxon>Mycobacteriales</taxon>
        <taxon>Nocardiaceae</taxon>
        <taxon>Nocardia</taxon>
    </lineage>
</organism>
<keyword evidence="2" id="KW-0503">Monooxygenase</keyword>
<keyword evidence="2" id="KW-0560">Oxidoreductase</keyword>
<dbReference type="GeneID" id="88357426"/>
<dbReference type="GO" id="GO:0004497">
    <property type="term" value="F:monooxygenase activity"/>
    <property type="evidence" value="ECO:0007669"/>
    <property type="project" value="UniProtKB-KW"/>
</dbReference>
<sequence>METDRRDSGHEHRSTTPWAVIVKFEIKEGCEAEWLRLVQEVLDAMRHEKTFISTSMCAHPSEPGTYMLFEVWEDREEFFAVQTKREYRRALTERLPELTRAPVTFDEWTEIRADYAVHARRGQKPGGESR</sequence>
<dbReference type="SUPFAM" id="SSF54909">
    <property type="entry name" value="Dimeric alpha+beta barrel"/>
    <property type="match status" value="1"/>
</dbReference>
<evidence type="ECO:0000313" key="3">
    <source>
        <dbReference type="Proteomes" id="UP000221961"/>
    </source>
</evidence>
<gene>
    <name evidence="2" type="ORF">CRH09_08390</name>
</gene>
<proteinExistence type="predicted"/>
<protein>
    <submittedName>
        <fullName evidence="2">Antibiotic biosynthesis monooxygenase</fullName>
    </submittedName>
</protein>
<evidence type="ECO:0000313" key="2">
    <source>
        <dbReference type="EMBL" id="ATL66213.1"/>
    </source>
</evidence>
<name>A0A291RF76_9NOCA</name>
<dbReference type="Proteomes" id="UP000221961">
    <property type="component" value="Chromosome"/>
</dbReference>
<dbReference type="Gene3D" id="3.30.70.100">
    <property type="match status" value="1"/>
</dbReference>
<dbReference type="AlphaFoldDB" id="A0A291RF76"/>
<dbReference type="PROSITE" id="PS51725">
    <property type="entry name" value="ABM"/>
    <property type="match status" value="1"/>
</dbReference>
<dbReference type="Pfam" id="PF03992">
    <property type="entry name" value="ABM"/>
    <property type="match status" value="1"/>
</dbReference>
<reference evidence="2 3" key="1">
    <citation type="submission" date="2017-10" db="EMBL/GenBank/DDBJ databases">
        <title>Comparative genomics between pathogenic Norcardia.</title>
        <authorList>
            <person name="Zeng L."/>
        </authorList>
    </citation>
    <scope>NUCLEOTIDE SEQUENCE [LARGE SCALE GENOMIC DNA]</scope>
    <source>
        <strain evidence="2 3">NC_YFY_NT001</strain>
    </source>
</reference>
<dbReference type="KEGG" id="ntp:CRH09_08390"/>